<dbReference type="InterPro" id="IPR011344">
    <property type="entry name" value="ssDNA-bd"/>
</dbReference>
<dbReference type="GO" id="GO:0006260">
    <property type="term" value="P:DNA replication"/>
    <property type="evidence" value="ECO:0007669"/>
    <property type="project" value="InterPro"/>
</dbReference>
<evidence type="ECO:0000256" key="4">
    <source>
        <dbReference type="SAM" id="MobiDB-lite"/>
    </source>
</evidence>
<dbReference type="Proteomes" id="UP001107961">
    <property type="component" value="Unassembled WGS sequence"/>
</dbReference>
<accession>A0A9Q3W8X3</accession>
<organism evidence="5 6">
    <name type="scientific">Alloalcanivorax xenomutans</name>
    <dbReference type="NCBI Taxonomy" id="1094342"/>
    <lineage>
        <taxon>Bacteria</taxon>
        <taxon>Pseudomonadati</taxon>
        <taxon>Pseudomonadota</taxon>
        <taxon>Gammaproteobacteria</taxon>
        <taxon>Oceanospirillales</taxon>
        <taxon>Alcanivoracaceae</taxon>
        <taxon>Alloalcanivorax</taxon>
    </lineage>
</organism>
<feature type="region of interest" description="Disordered" evidence="4">
    <location>
        <begin position="117"/>
        <end position="148"/>
    </location>
</feature>
<gene>
    <name evidence="5" type="primary">ssb</name>
    <name evidence="5" type="ORF">LZG35_21960</name>
</gene>
<dbReference type="RefSeq" id="WP_163126764.1">
    <property type="nucleotide sequence ID" value="NZ_JAJVKS010000019.1"/>
</dbReference>
<dbReference type="PROSITE" id="PS50935">
    <property type="entry name" value="SSB"/>
    <property type="match status" value="1"/>
</dbReference>
<dbReference type="CDD" id="cd04496">
    <property type="entry name" value="SSB_OBF"/>
    <property type="match status" value="1"/>
</dbReference>
<dbReference type="SUPFAM" id="SSF50249">
    <property type="entry name" value="Nucleic acid-binding proteins"/>
    <property type="match status" value="1"/>
</dbReference>
<dbReference type="Gene3D" id="2.40.50.140">
    <property type="entry name" value="Nucleic acid-binding proteins"/>
    <property type="match status" value="1"/>
</dbReference>
<reference evidence="5" key="1">
    <citation type="submission" date="2022-01" db="EMBL/GenBank/DDBJ databases">
        <authorList>
            <person name="Karlyshev A.V."/>
            <person name="Jaspars M."/>
        </authorList>
    </citation>
    <scope>NUCLEOTIDE SEQUENCE</scope>
    <source>
        <strain evidence="5">AGSA3-2</strain>
    </source>
</reference>
<dbReference type="NCBIfam" id="TIGR00621">
    <property type="entry name" value="ssb"/>
    <property type="match status" value="1"/>
</dbReference>
<dbReference type="AlphaFoldDB" id="A0A9Q3W8X3"/>
<comment type="caution">
    <text evidence="5">The sequence shown here is derived from an EMBL/GenBank/DDBJ whole genome shotgun (WGS) entry which is preliminary data.</text>
</comment>
<evidence type="ECO:0000256" key="1">
    <source>
        <dbReference type="ARBA" id="ARBA00023125"/>
    </source>
</evidence>
<proteinExistence type="predicted"/>
<dbReference type="InterPro" id="IPR000424">
    <property type="entry name" value="Primosome_PriB/ssb"/>
</dbReference>
<sequence>MAIRITGSGNLGSAPELRTVEVNGEDRKVASMRVFFDHSVPDGNGGFVDKGGCWLTVSVWDNRAEHVARVLRKGMRVRVEGTLLERPWEKDGEAMTSQEVNARNVTLELARLESVTLRPKASAGQGAPADQEHADPQSSFDDTGAGAF</sequence>
<evidence type="ECO:0000313" key="6">
    <source>
        <dbReference type="Proteomes" id="UP001107961"/>
    </source>
</evidence>
<dbReference type="NCBIfam" id="NF006039">
    <property type="entry name" value="PRK08182.1"/>
    <property type="match status" value="1"/>
</dbReference>
<dbReference type="GO" id="GO:0003697">
    <property type="term" value="F:single-stranded DNA binding"/>
    <property type="evidence" value="ECO:0007669"/>
    <property type="project" value="InterPro"/>
</dbReference>
<dbReference type="EMBL" id="JAJVKT010000051">
    <property type="protein sequence ID" value="MCE7511308.1"/>
    <property type="molecule type" value="Genomic_DNA"/>
</dbReference>
<dbReference type="Pfam" id="PF00436">
    <property type="entry name" value="SSB"/>
    <property type="match status" value="1"/>
</dbReference>
<protein>
    <recommendedName>
        <fullName evidence="2 3">Single-stranded DNA-binding protein</fullName>
    </recommendedName>
</protein>
<evidence type="ECO:0000313" key="5">
    <source>
        <dbReference type="EMBL" id="MCE7511308.1"/>
    </source>
</evidence>
<keyword evidence="6" id="KW-1185">Reference proteome</keyword>
<evidence type="ECO:0000256" key="2">
    <source>
        <dbReference type="PIRNR" id="PIRNR002070"/>
    </source>
</evidence>
<name>A0A9Q3W8X3_9GAMM</name>
<dbReference type="PIRSF" id="PIRSF002070">
    <property type="entry name" value="SSB"/>
    <property type="match status" value="1"/>
</dbReference>
<dbReference type="InterPro" id="IPR012340">
    <property type="entry name" value="NA-bd_OB-fold"/>
</dbReference>
<keyword evidence="1 2" id="KW-0238">DNA-binding</keyword>
<evidence type="ECO:0000256" key="3">
    <source>
        <dbReference type="RuleBase" id="RU000524"/>
    </source>
</evidence>